<dbReference type="Proteomes" id="UP001054821">
    <property type="component" value="Chromosome 1"/>
</dbReference>
<dbReference type="PANTHER" id="PTHR13871:SF7">
    <property type="entry name" value="NUCLEOREDOXIN 2-RELATED"/>
    <property type="match status" value="1"/>
</dbReference>
<protein>
    <submittedName>
        <fullName evidence="3">Uncharacterized protein</fullName>
    </submittedName>
</protein>
<sequence>MPWLAIPFSDLDTKKALNPFPFTKQRLEELQDEERARHENQTLTNLLTNHDRDNLLGPPHRLNRCLFASLVGKTIGLYFSAHWCPSSNR</sequence>
<evidence type="ECO:0000256" key="1">
    <source>
        <dbReference type="ARBA" id="ARBA00023002"/>
    </source>
</evidence>
<organism evidence="3 4">
    <name type="scientific">Prunus dulcis</name>
    <name type="common">Almond</name>
    <name type="synonym">Amygdalus dulcis</name>
    <dbReference type="NCBI Taxonomy" id="3755"/>
    <lineage>
        <taxon>Eukaryota</taxon>
        <taxon>Viridiplantae</taxon>
        <taxon>Streptophyta</taxon>
        <taxon>Embryophyta</taxon>
        <taxon>Tracheophyta</taxon>
        <taxon>Spermatophyta</taxon>
        <taxon>Magnoliopsida</taxon>
        <taxon>eudicotyledons</taxon>
        <taxon>Gunneridae</taxon>
        <taxon>Pentapetalae</taxon>
        <taxon>rosids</taxon>
        <taxon>fabids</taxon>
        <taxon>Rosales</taxon>
        <taxon>Rosaceae</taxon>
        <taxon>Amygdaloideae</taxon>
        <taxon>Amygdaleae</taxon>
        <taxon>Prunus</taxon>
    </lineage>
</organism>
<dbReference type="InterPro" id="IPR052259">
    <property type="entry name" value="Nucleoredoxin-like"/>
</dbReference>
<reference evidence="3 4" key="1">
    <citation type="journal article" date="2022" name="G3 (Bethesda)">
        <title>Whole-genome sequence and methylome profiling of the almond [Prunus dulcis (Mill.) D.A. Webb] cultivar 'Nonpareil'.</title>
        <authorList>
            <person name="D'Amico-Willman K.M."/>
            <person name="Ouma W.Z."/>
            <person name="Meulia T."/>
            <person name="Sideli G.M."/>
            <person name="Gradziel T.M."/>
            <person name="Fresnedo-Ramirez J."/>
        </authorList>
    </citation>
    <scope>NUCLEOTIDE SEQUENCE [LARGE SCALE GENOMIC DNA]</scope>
    <source>
        <strain evidence="3">Clone GOH B32 T37-40</strain>
    </source>
</reference>
<evidence type="ECO:0000256" key="2">
    <source>
        <dbReference type="ARBA" id="ARBA00023027"/>
    </source>
</evidence>
<keyword evidence="4" id="KW-1185">Reference proteome</keyword>
<dbReference type="GO" id="GO:0016491">
    <property type="term" value="F:oxidoreductase activity"/>
    <property type="evidence" value="ECO:0007669"/>
    <property type="project" value="UniProtKB-KW"/>
</dbReference>
<keyword evidence="1" id="KW-0560">Oxidoreductase</keyword>
<keyword evidence="2" id="KW-0520">NAD</keyword>
<accession>A0AAD4ZT06</accession>
<evidence type="ECO:0000313" key="3">
    <source>
        <dbReference type="EMBL" id="KAI5353651.1"/>
    </source>
</evidence>
<name>A0AAD4ZT06_PRUDU</name>
<dbReference type="AlphaFoldDB" id="A0AAD4ZT06"/>
<evidence type="ECO:0000313" key="4">
    <source>
        <dbReference type="Proteomes" id="UP001054821"/>
    </source>
</evidence>
<proteinExistence type="predicted"/>
<dbReference type="PANTHER" id="PTHR13871">
    <property type="entry name" value="THIOREDOXIN"/>
    <property type="match status" value="1"/>
</dbReference>
<dbReference type="EMBL" id="JAJFAZ020000001">
    <property type="protein sequence ID" value="KAI5353651.1"/>
    <property type="molecule type" value="Genomic_DNA"/>
</dbReference>
<comment type="caution">
    <text evidence="3">The sequence shown here is derived from an EMBL/GenBank/DDBJ whole genome shotgun (WGS) entry which is preliminary data.</text>
</comment>
<gene>
    <name evidence="3" type="ORF">L3X38_006545</name>
</gene>